<evidence type="ECO:0000313" key="1">
    <source>
        <dbReference type="EMBL" id="KAJ9121189.1"/>
    </source>
</evidence>
<reference evidence="1" key="1">
    <citation type="submission" date="2023-04" db="EMBL/GenBank/DDBJ databases">
        <title>Draft Genome sequencing of Naganishia species isolated from polar environments using Oxford Nanopore Technology.</title>
        <authorList>
            <person name="Leo P."/>
            <person name="Venkateswaran K."/>
        </authorList>
    </citation>
    <scope>NUCLEOTIDE SEQUENCE</scope>
    <source>
        <strain evidence="1">DBVPG 5303</strain>
    </source>
</reference>
<keyword evidence="2" id="KW-1185">Reference proteome</keyword>
<dbReference type="EMBL" id="JASBWV010000018">
    <property type="protein sequence ID" value="KAJ9121189.1"/>
    <property type="molecule type" value="Genomic_DNA"/>
</dbReference>
<proteinExistence type="predicted"/>
<accession>A0ACC2XCQ1</accession>
<comment type="caution">
    <text evidence="1">The sequence shown here is derived from an EMBL/GenBank/DDBJ whole genome shotgun (WGS) entry which is preliminary data.</text>
</comment>
<name>A0ACC2XCQ1_9TREE</name>
<protein>
    <submittedName>
        <fullName evidence="1">Uncharacterized protein</fullName>
    </submittedName>
</protein>
<dbReference type="Proteomes" id="UP001234202">
    <property type="component" value="Unassembled WGS sequence"/>
</dbReference>
<evidence type="ECO:0000313" key="2">
    <source>
        <dbReference type="Proteomes" id="UP001234202"/>
    </source>
</evidence>
<organism evidence="1 2">
    <name type="scientific">Naganishia onofrii</name>
    <dbReference type="NCBI Taxonomy" id="1851511"/>
    <lineage>
        <taxon>Eukaryota</taxon>
        <taxon>Fungi</taxon>
        <taxon>Dikarya</taxon>
        <taxon>Basidiomycota</taxon>
        <taxon>Agaricomycotina</taxon>
        <taxon>Tremellomycetes</taxon>
        <taxon>Filobasidiales</taxon>
        <taxon>Filobasidiaceae</taxon>
        <taxon>Naganishia</taxon>
    </lineage>
</organism>
<sequence>MPPFKVKTNLPNAKSAAAPYDAALRKKQINAGMEAASRKKVEVEIVIGDVDGELDELLEDDEKKSLFYGGHGQAVAASTLQHFKQPHSRLASILSRAGTPTEDPGYWSGNGNAAEDDDQESINSLIDDLLKPKTVKSVATLNRAINTVPVESKDDHRVNKAEAASNTTLLGEIGEKCAEGGNTVSAQQSTKDASLITRLQEEPIS</sequence>
<gene>
    <name evidence="1" type="ORF">QFC24_004863</name>
</gene>